<gene>
    <name evidence="2" type="ORF">theurythT_08730</name>
</gene>
<protein>
    <submittedName>
        <fullName evidence="2">Uncharacterized protein</fullName>
    </submittedName>
</protein>
<dbReference type="RefSeq" id="WP_284206755.1">
    <property type="nucleotide sequence ID" value="NZ_BSSU01000004.1"/>
</dbReference>
<evidence type="ECO:0000256" key="1">
    <source>
        <dbReference type="SAM" id="Phobius"/>
    </source>
</evidence>
<keyword evidence="3" id="KW-1185">Reference proteome</keyword>
<dbReference type="EMBL" id="BSSU01000004">
    <property type="protein sequence ID" value="GLX81421.1"/>
    <property type="molecule type" value="Genomic_DNA"/>
</dbReference>
<proteinExistence type="predicted"/>
<reference evidence="2 3" key="1">
    <citation type="submission" date="2023-03" db="EMBL/GenBank/DDBJ databases">
        <title>Draft genome sequence of Thalassotalea eurytherma JCM 18482T.</title>
        <authorList>
            <person name="Sawabe T."/>
        </authorList>
    </citation>
    <scope>NUCLEOTIDE SEQUENCE [LARGE SCALE GENOMIC DNA]</scope>
    <source>
        <strain evidence="2 3">JCM 18482</strain>
    </source>
</reference>
<comment type="caution">
    <text evidence="2">The sequence shown here is derived from an EMBL/GenBank/DDBJ whole genome shotgun (WGS) entry which is preliminary data.</text>
</comment>
<feature type="transmembrane region" description="Helical" evidence="1">
    <location>
        <begin position="46"/>
        <end position="67"/>
    </location>
</feature>
<keyword evidence="1" id="KW-0472">Membrane</keyword>
<feature type="transmembrane region" description="Helical" evidence="1">
    <location>
        <begin position="20"/>
        <end position="39"/>
    </location>
</feature>
<organism evidence="2 3">
    <name type="scientific">Thalassotalea eurytherma</name>
    <dbReference type="NCBI Taxonomy" id="1144278"/>
    <lineage>
        <taxon>Bacteria</taxon>
        <taxon>Pseudomonadati</taxon>
        <taxon>Pseudomonadota</taxon>
        <taxon>Gammaproteobacteria</taxon>
        <taxon>Alteromonadales</taxon>
        <taxon>Colwelliaceae</taxon>
        <taxon>Thalassotalea</taxon>
    </lineage>
</organism>
<sequence length="174" mass="20283">MTWLNISSCALEKHNISITYSKIPLLVALHLLYGLIVAVSTTAQTLPFFIFGYFLCWFLFHITYQYHLFLKLYVFCHLKSQWLYPSLINQAFVISATGELTQVLVGSLKKEDAGMRKHQVLADSLIYWWGVLFLVQDKQTNHKVAWFVFKDSVSDDDYRRLTRIVKQIQQANVV</sequence>
<keyword evidence="1" id="KW-1133">Transmembrane helix</keyword>
<accession>A0ABQ6H3H4</accession>
<evidence type="ECO:0000313" key="3">
    <source>
        <dbReference type="Proteomes" id="UP001157133"/>
    </source>
</evidence>
<keyword evidence="1" id="KW-0812">Transmembrane</keyword>
<dbReference type="Proteomes" id="UP001157133">
    <property type="component" value="Unassembled WGS sequence"/>
</dbReference>
<name>A0ABQ6H3H4_9GAMM</name>
<evidence type="ECO:0000313" key="2">
    <source>
        <dbReference type="EMBL" id="GLX81421.1"/>
    </source>
</evidence>